<evidence type="ECO:0000256" key="5">
    <source>
        <dbReference type="ARBA" id="ARBA00023239"/>
    </source>
</evidence>
<gene>
    <name evidence="7 12" type="primary">hemE</name>
    <name evidence="12" type="ORF">ESZ00_05430</name>
</gene>
<name>A0A4Q1SIW3_9BACT</name>
<feature type="binding site" evidence="7">
    <location>
        <position position="341"/>
    </location>
    <ligand>
        <name>substrate</name>
    </ligand>
</feature>
<comment type="caution">
    <text evidence="12">The sequence shown here is derived from an EMBL/GenBank/DDBJ whole genome shotgun (WGS) entry which is preliminary data.</text>
</comment>
<dbReference type="Pfam" id="PF01208">
    <property type="entry name" value="URO-D"/>
    <property type="match status" value="1"/>
</dbReference>
<dbReference type="CDD" id="cd00717">
    <property type="entry name" value="URO-D"/>
    <property type="match status" value="1"/>
</dbReference>
<feature type="binding site" evidence="7">
    <location>
        <position position="227"/>
    </location>
    <ligand>
        <name>substrate</name>
    </ligand>
</feature>
<comment type="subunit">
    <text evidence="7">Homodimer.</text>
</comment>
<dbReference type="NCBIfam" id="TIGR01464">
    <property type="entry name" value="hemE"/>
    <property type="match status" value="1"/>
</dbReference>
<comment type="pathway">
    <text evidence="1 7 8">Porphyrin-containing compound metabolism; protoporphyrin-IX biosynthesis; coproporphyrinogen-III from 5-aminolevulinate: step 4/4.</text>
</comment>
<organism evidence="12 13">
    <name type="scientific">Silvibacterium dinghuense</name>
    <dbReference type="NCBI Taxonomy" id="1560006"/>
    <lineage>
        <taxon>Bacteria</taxon>
        <taxon>Pseudomonadati</taxon>
        <taxon>Acidobacteriota</taxon>
        <taxon>Terriglobia</taxon>
        <taxon>Terriglobales</taxon>
        <taxon>Acidobacteriaceae</taxon>
        <taxon>Silvibacterium</taxon>
    </lineage>
</organism>
<evidence type="ECO:0000256" key="1">
    <source>
        <dbReference type="ARBA" id="ARBA00004804"/>
    </source>
</evidence>
<evidence type="ECO:0000256" key="8">
    <source>
        <dbReference type="RuleBase" id="RU000554"/>
    </source>
</evidence>
<keyword evidence="5 7" id="KW-0456">Lyase</keyword>
<sequence>MTNPNDIPAALAANDMNSATSLITGGTRFVRACLRQPVDRTPVWFLRQAGRYMAEYQAVRRHHSLLEICKQPALAAEVTITAAEKLDVDAAIIFADLLLPFECMGLPFEFQAGEGPVVHHPVRTEEDIARLRTDRASELDYVAKAIEKVVAHFKDRLGIIGFCGAPFTLASYMIEGGSSRNYIHTKTLMYRHPDAWRCLLDKLNTVLVQYAQQQVEAGADVLQVFDSWAGALSVEDYRDFVLPATTTLIRQIQALGVPVIYFGVDTASLLPAMRETGADVLGLDWRTPLAQAWHGLDYAVAVQGNLDPITLFAEPELIRNRVRNILDQADGRPGHIFNLGHGIVPNTPVENVQHVVKFVREYHDEKASRGVASHG</sequence>
<evidence type="ECO:0000256" key="9">
    <source>
        <dbReference type="RuleBase" id="RU004169"/>
    </source>
</evidence>
<dbReference type="PANTHER" id="PTHR21091:SF169">
    <property type="entry name" value="UROPORPHYRINOGEN DECARBOXYLASE"/>
    <property type="match status" value="1"/>
</dbReference>
<dbReference type="PANTHER" id="PTHR21091">
    <property type="entry name" value="METHYLTETRAHYDROFOLATE:HOMOCYSTEINE METHYLTRANSFERASE RELATED"/>
    <property type="match status" value="1"/>
</dbReference>
<dbReference type="GO" id="GO:0006782">
    <property type="term" value="P:protoporphyrinogen IX biosynthetic process"/>
    <property type="evidence" value="ECO:0007669"/>
    <property type="project" value="UniProtKB-UniRule"/>
</dbReference>
<evidence type="ECO:0000256" key="3">
    <source>
        <dbReference type="ARBA" id="ARBA00012288"/>
    </source>
</evidence>
<comment type="caution">
    <text evidence="7">Lacks conserved residue(s) required for the propagation of feature annotation.</text>
</comment>
<dbReference type="AlphaFoldDB" id="A0A4Q1SIW3"/>
<dbReference type="GO" id="GO:0005829">
    <property type="term" value="C:cytosol"/>
    <property type="evidence" value="ECO:0007669"/>
    <property type="project" value="TreeGrafter"/>
</dbReference>
<dbReference type="OrthoDB" id="9806656at2"/>
<comment type="catalytic activity">
    <reaction evidence="7 8">
        <text>uroporphyrinogen III + 4 H(+) = coproporphyrinogen III + 4 CO2</text>
        <dbReference type="Rhea" id="RHEA:19865"/>
        <dbReference type="ChEBI" id="CHEBI:15378"/>
        <dbReference type="ChEBI" id="CHEBI:16526"/>
        <dbReference type="ChEBI" id="CHEBI:57308"/>
        <dbReference type="ChEBI" id="CHEBI:57309"/>
        <dbReference type="EC" id="4.1.1.37"/>
    </reaction>
</comment>
<dbReference type="InterPro" id="IPR000257">
    <property type="entry name" value="Uroporphyrinogen_deCOase"/>
</dbReference>
<dbReference type="EMBL" id="SDMK01000001">
    <property type="protein sequence ID" value="RXS97349.1"/>
    <property type="molecule type" value="Genomic_DNA"/>
</dbReference>
<keyword evidence="7" id="KW-0963">Cytoplasm</keyword>
<dbReference type="EC" id="4.1.1.37" evidence="3 7"/>
<feature type="binding site" evidence="7">
    <location>
        <position position="172"/>
    </location>
    <ligand>
        <name>substrate</name>
    </ligand>
</feature>
<feature type="binding site" evidence="7">
    <location>
        <position position="96"/>
    </location>
    <ligand>
        <name>substrate</name>
    </ligand>
</feature>
<comment type="subcellular location">
    <subcellularLocation>
        <location evidence="7">Cytoplasm</location>
    </subcellularLocation>
</comment>
<dbReference type="SUPFAM" id="SSF51726">
    <property type="entry name" value="UROD/MetE-like"/>
    <property type="match status" value="1"/>
</dbReference>
<dbReference type="GO" id="GO:0004853">
    <property type="term" value="F:uroporphyrinogen decarboxylase activity"/>
    <property type="evidence" value="ECO:0007669"/>
    <property type="project" value="UniProtKB-UniRule"/>
</dbReference>
<dbReference type="PROSITE" id="PS00907">
    <property type="entry name" value="UROD_2"/>
    <property type="match status" value="1"/>
</dbReference>
<evidence type="ECO:0000256" key="7">
    <source>
        <dbReference type="HAMAP-Rule" id="MF_00218"/>
    </source>
</evidence>
<dbReference type="InterPro" id="IPR038071">
    <property type="entry name" value="UROD/MetE-like_sf"/>
</dbReference>
<feature type="site" description="Transition state stabilizer" evidence="7">
    <location>
        <position position="96"/>
    </location>
</feature>
<comment type="similarity">
    <text evidence="2 7 9">Belongs to the uroporphyrinogen decarboxylase family.</text>
</comment>
<proteinExistence type="inferred from homology"/>
<evidence type="ECO:0000259" key="11">
    <source>
        <dbReference type="PROSITE" id="PS00907"/>
    </source>
</evidence>
<evidence type="ECO:0000256" key="6">
    <source>
        <dbReference type="ARBA" id="ARBA00023244"/>
    </source>
</evidence>
<dbReference type="PROSITE" id="PS00906">
    <property type="entry name" value="UROD_1"/>
    <property type="match status" value="1"/>
</dbReference>
<dbReference type="Gene3D" id="3.20.20.210">
    <property type="match status" value="1"/>
</dbReference>
<keyword evidence="4 7" id="KW-0210">Decarboxylase</keyword>
<evidence type="ECO:0000256" key="4">
    <source>
        <dbReference type="ARBA" id="ARBA00022793"/>
    </source>
</evidence>
<feature type="domain" description="Uroporphyrinogen decarboxylase (URO-D)" evidence="10">
    <location>
        <begin position="42"/>
        <end position="51"/>
    </location>
</feature>
<keyword evidence="6 7" id="KW-0627">Porphyrin biosynthesis</keyword>
<feature type="domain" description="Uroporphyrinogen decarboxylase (URO-D)" evidence="11">
    <location>
        <begin position="160"/>
        <end position="176"/>
    </location>
</feature>
<dbReference type="Proteomes" id="UP000290253">
    <property type="component" value="Unassembled WGS sequence"/>
</dbReference>
<feature type="binding site" evidence="7">
    <location>
        <begin position="47"/>
        <end position="51"/>
    </location>
    <ligand>
        <name>substrate</name>
    </ligand>
</feature>
<protein>
    <recommendedName>
        <fullName evidence="3 7">Uroporphyrinogen decarboxylase</fullName>
        <shortName evidence="7">UPD</shortName>
        <shortName evidence="7">URO-D</shortName>
        <ecNumber evidence="3 7">4.1.1.37</ecNumber>
    </recommendedName>
</protein>
<accession>A0A4Q1SIW3</accession>
<comment type="function">
    <text evidence="7">Catalyzes the decarboxylation of four acetate groups of uroporphyrinogen-III to yield coproporphyrinogen-III.</text>
</comment>
<evidence type="ECO:0000256" key="2">
    <source>
        <dbReference type="ARBA" id="ARBA00009935"/>
    </source>
</evidence>
<evidence type="ECO:0000313" key="13">
    <source>
        <dbReference type="Proteomes" id="UP000290253"/>
    </source>
</evidence>
<dbReference type="InterPro" id="IPR006361">
    <property type="entry name" value="Uroporphyrinogen_deCO2ase_HemE"/>
</dbReference>
<evidence type="ECO:0000313" key="12">
    <source>
        <dbReference type="EMBL" id="RXS97349.1"/>
    </source>
</evidence>
<keyword evidence="13" id="KW-1185">Reference proteome</keyword>
<dbReference type="HAMAP" id="MF_00218">
    <property type="entry name" value="URO_D"/>
    <property type="match status" value="1"/>
</dbReference>
<reference evidence="12 13" key="1">
    <citation type="journal article" date="2016" name="Int. J. Syst. Evol. Microbiol.">
        <title>Acidipila dinghuensis sp. nov., an acidobacterium isolated from forest soil.</title>
        <authorList>
            <person name="Jiang Y.W."/>
            <person name="Wang J."/>
            <person name="Chen M.H."/>
            <person name="Lv Y.Y."/>
            <person name="Qiu L.H."/>
        </authorList>
    </citation>
    <scope>NUCLEOTIDE SEQUENCE [LARGE SCALE GENOMIC DNA]</scope>
    <source>
        <strain evidence="12 13">DHOF10</strain>
    </source>
</reference>
<dbReference type="UniPathway" id="UPA00251">
    <property type="reaction ID" value="UER00321"/>
</dbReference>
<evidence type="ECO:0000259" key="10">
    <source>
        <dbReference type="PROSITE" id="PS00906"/>
    </source>
</evidence>